<dbReference type="EMBL" id="LEPB01000004">
    <property type="protein sequence ID" value="RCA11129.1"/>
    <property type="molecule type" value="Genomic_DNA"/>
</dbReference>
<feature type="transmembrane region" description="Helical" evidence="1">
    <location>
        <begin position="317"/>
        <end position="338"/>
    </location>
</feature>
<feature type="transmembrane region" description="Helical" evidence="1">
    <location>
        <begin position="394"/>
        <end position="414"/>
    </location>
</feature>
<evidence type="ECO:0000256" key="1">
    <source>
        <dbReference type="SAM" id="Phobius"/>
    </source>
</evidence>
<evidence type="ECO:0000313" key="2">
    <source>
        <dbReference type="EMBL" id="RCA11129.1"/>
    </source>
</evidence>
<name>A0A367CES8_9ENTE</name>
<comment type="caution">
    <text evidence="2">The sequence shown here is derived from an EMBL/GenBank/DDBJ whole genome shotgun (WGS) entry which is preliminary data.</text>
</comment>
<protein>
    <recommendedName>
        <fullName evidence="4">ABC transporter permease</fullName>
    </recommendedName>
</protein>
<reference evidence="2 3" key="1">
    <citation type="submission" date="2015-06" db="EMBL/GenBank/DDBJ databases">
        <title>The Genome Sequence of Enterococcus durans 4EA1.</title>
        <authorList>
            <consortium name="The Broad Institute Genomics Platform"/>
            <consortium name="The Broad Institute Genome Sequencing Center for Infectious Disease"/>
            <person name="Earl A.M."/>
            <person name="Van Tyne D."/>
            <person name="Lebreton F."/>
            <person name="Saavedra J.T."/>
            <person name="Gilmore M.S."/>
            <person name="Manson Mcguire A."/>
            <person name="Clock S."/>
            <person name="Crupain M."/>
            <person name="Rangan U."/>
            <person name="Young S."/>
            <person name="Abouelleil A."/>
            <person name="Cao P."/>
            <person name="Chapman S.B."/>
            <person name="Griggs A."/>
            <person name="Priest M."/>
            <person name="Shea T."/>
            <person name="Wortman J."/>
            <person name="Nusbaum C."/>
            <person name="Birren B."/>
        </authorList>
    </citation>
    <scope>NUCLEOTIDE SEQUENCE [LARGE SCALE GENOMIC DNA]</scope>
    <source>
        <strain evidence="2 3">4EA1</strain>
    </source>
</reference>
<keyword evidence="1" id="KW-1133">Transmembrane helix</keyword>
<sequence length="424" mass="49609">MNIFQEGNYFFKKNIFLITIEIVIVSAFLIILNIFSSFNYNLDFFSNSARKNSKDTMLYSLVDNLQDPDSFATFIEKPENLQQIGTFYDKLNNHNILKYLAINDQPFSVADFKGTEIFEYAYGTEMRGNGKYQADIGNEKYNLFDVKSMQMNENAFDFYSLQTVNNSKVDWGKIDFESGKIPVILGSEYKNYYSVGDTITVYYLAKFFELEVKDFFVDNTFLFFKGNAQAYLDNYIVVPYPEKLNMKESSDIYYPQLYFEMINGDIVVNNTTSVETLTYYLNEISNISGFKQYSLLGFNRFVTEYSNMLLILNENRYLLFIILSVLFLTVVILSIFIIHCSFKRYTNVYQTLFLLGYPKKSLRQFTKFEIVSPIIFSNAIYIYFIFSTNILNKYSFIIGICVSIVICMLSYLFILKKTLVDYIN</sequence>
<organism evidence="2 3">
    <name type="scientific">Enterococcus durans</name>
    <dbReference type="NCBI Taxonomy" id="53345"/>
    <lineage>
        <taxon>Bacteria</taxon>
        <taxon>Bacillati</taxon>
        <taxon>Bacillota</taxon>
        <taxon>Bacilli</taxon>
        <taxon>Lactobacillales</taxon>
        <taxon>Enterococcaceae</taxon>
        <taxon>Enterococcus</taxon>
    </lineage>
</organism>
<dbReference type="RefSeq" id="WP_113845976.1">
    <property type="nucleotide sequence ID" value="NZ_JBDKBI010000014.1"/>
</dbReference>
<dbReference type="AlphaFoldDB" id="A0A367CES8"/>
<gene>
    <name evidence="2" type="ORF">EA71_01884</name>
</gene>
<evidence type="ECO:0000313" key="3">
    <source>
        <dbReference type="Proteomes" id="UP000252797"/>
    </source>
</evidence>
<evidence type="ECO:0008006" key="4">
    <source>
        <dbReference type="Google" id="ProtNLM"/>
    </source>
</evidence>
<dbReference type="Proteomes" id="UP000252797">
    <property type="component" value="Unassembled WGS sequence"/>
</dbReference>
<feature type="transmembrane region" description="Helical" evidence="1">
    <location>
        <begin position="368"/>
        <end position="388"/>
    </location>
</feature>
<feature type="transmembrane region" description="Helical" evidence="1">
    <location>
        <begin position="15"/>
        <end position="35"/>
    </location>
</feature>
<proteinExistence type="predicted"/>
<accession>A0A367CES8</accession>
<keyword evidence="1" id="KW-0812">Transmembrane</keyword>
<keyword evidence="1" id="KW-0472">Membrane</keyword>